<keyword evidence="5" id="KW-1185">Reference proteome</keyword>
<protein>
    <recommendedName>
        <fullName evidence="6">SWIB-domain-containing protein</fullName>
    </recommendedName>
</protein>
<dbReference type="InterPro" id="IPR003121">
    <property type="entry name" value="SWIB_MDM2_domain"/>
</dbReference>
<name>A0ABR3JJ97_9AGAR</name>
<dbReference type="Proteomes" id="UP001556367">
    <property type="component" value="Unassembled WGS sequence"/>
</dbReference>
<sequence>MGFDFATLEPHVRSILTTPGTDLETISAKRVRRQLVEYDSSLTEEFLKEHKGAVDAVIASVYETVREEAAGVSGNGGADDGGGGDTEGSSAGGSQKRKYETDEDDVGAGGDDDEDESATPPVKPKPKKTKRELSDAELARQLSSEINGSTRRSAGRGKTTNGAPKKARQRKSAAVVDSDGESDGEAEKKKKRRRIKAASAAGGTAKGGFAKEYALSEPLAAVLNQAKLSRPQVVKQLWDYIKGNELQNPSNKREIMCDDSLRAVFNVDKIDMFKMNKVLGQHLHEQES</sequence>
<dbReference type="EMBL" id="JASNQZ010000006">
    <property type="protein sequence ID" value="KAL0955833.1"/>
    <property type="molecule type" value="Genomic_DNA"/>
</dbReference>
<reference evidence="5" key="1">
    <citation type="submission" date="2024-06" db="EMBL/GenBank/DDBJ databases">
        <title>Multi-omics analyses provide insights into the biosynthesis of the anticancer antibiotic pleurotin in Hohenbuehelia grisea.</title>
        <authorList>
            <person name="Weaver J.A."/>
            <person name="Alberti F."/>
        </authorList>
    </citation>
    <scope>NUCLEOTIDE SEQUENCE [LARGE SCALE GENOMIC DNA]</scope>
    <source>
        <strain evidence="5">T-177</strain>
    </source>
</reference>
<gene>
    <name evidence="4" type="ORF">HGRIS_002035</name>
</gene>
<feature type="compositionally biased region" description="Low complexity" evidence="1">
    <location>
        <begin position="197"/>
        <end position="209"/>
    </location>
</feature>
<evidence type="ECO:0000259" key="3">
    <source>
        <dbReference type="PROSITE" id="PS51998"/>
    </source>
</evidence>
<evidence type="ECO:0000256" key="1">
    <source>
        <dbReference type="SAM" id="MobiDB-lite"/>
    </source>
</evidence>
<feature type="compositionally biased region" description="Polar residues" evidence="1">
    <location>
        <begin position="141"/>
        <end position="162"/>
    </location>
</feature>
<dbReference type="CDD" id="cd10567">
    <property type="entry name" value="SWIB-MDM2_like"/>
    <property type="match status" value="1"/>
</dbReference>
<dbReference type="PROSITE" id="PS51998">
    <property type="entry name" value="DEK_C"/>
    <property type="match status" value="1"/>
</dbReference>
<evidence type="ECO:0000259" key="2">
    <source>
        <dbReference type="PROSITE" id="PS51925"/>
    </source>
</evidence>
<evidence type="ECO:0008006" key="6">
    <source>
        <dbReference type="Google" id="ProtNLM"/>
    </source>
</evidence>
<feature type="region of interest" description="Disordered" evidence="1">
    <location>
        <begin position="70"/>
        <end position="209"/>
    </location>
</feature>
<proteinExistence type="predicted"/>
<dbReference type="Pfam" id="PF02201">
    <property type="entry name" value="SWIB"/>
    <property type="match status" value="1"/>
</dbReference>
<dbReference type="InterPro" id="IPR036885">
    <property type="entry name" value="SWIB_MDM2_dom_sf"/>
</dbReference>
<dbReference type="InterPro" id="IPR019835">
    <property type="entry name" value="SWIB_domain"/>
</dbReference>
<organism evidence="4 5">
    <name type="scientific">Hohenbuehelia grisea</name>
    <dbReference type="NCBI Taxonomy" id="104357"/>
    <lineage>
        <taxon>Eukaryota</taxon>
        <taxon>Fungi</taxon>
        <taxon>Dikarya</taxon>
        <taxon>Basidiomycota</taxon>
        <taxon>Agaricomycotina</taxon>
        <taxon>Agaricomycetes</taxon>
        <taxon>Agaricomycetidae</taxon>
        <taxon>Agaricales</taxon>
        <taxon>Pleurotineae</taxon>
        <taxon>Pleurotaceae</taxon>
        <taxon>Hohenbuehelia</taxon>
    </lineage>
</organism>
<feature type="domain" description="DM2" evidence="2">
    <location>
        <begin position="208"/>
        <end position="285"/>
    </location>
</feature>
<dbReference type="SUPFAM" id="SSF47592">
    <property type="entry name" value="SWIB/MDM2 domain"/>
    <property type="match status" value="1"/>
</dbReference>
<dbReference type="InterPro" id="IPR014876">
    <property type="entry name" value="DEK_C"/>
</dbReference>
<dbReference type="PANTHER" id="PTHR13844">
    <property type="entry name" value="SWI/SNF-RELATED MATRIX-ASSOCIATED ACTIN-DEPENDENT REGULATOR OF CHROMATIN SUBFAMILY D"/>
    <property type="match status" value="1"/>
</dbReference>
<feature type="domain" description="DEK-C" evidence="3">
    <location>
        <begin position="2"/>
        <end position="63"/>
    </location>
</feature>
<dbReference type="PROSITE" id="PS51925">
    <property type="entry name" value="SWIB_MDM2"/>
    <property type="match status" value="1"/>
</dbReference>
<feature type="compositionally biased region" description="Gly residues" evidence="1">
    <location>
        <begin position="73"/>
        <end position="86"/>
    </location>
</feature>
<evidence type="ECO:0000313" key="4">
    <source>
        <dbReference type="EMBL" id="KAL0955833.1"/>
    </source>
</evidence>
<dbReference type="SMART" id="SM00151">
    <property type="entry name" value="SWIB"/>
    <property type="match status" value="1"/>
</dbReference>
<feature type="compositionally biased region" description="Acidic residues" evidence="1">
    <location>
        <begin position="101"/>
        <end position="117"/>
    </location>
</feature>
<accession>A0ABR3JJ97</accession>
<dbReference type="Gene3D" id="1.10.245.10">
    <property type="entry name" value="SWIB/MDM2 domain"/>
    <property type="match status" value="1"/>
</dbReference>
<comment type="caution">
    <text evidence="4">The sequence shown here is derived from an EMBL/GenBank/DDBJ whole genome shotgun (WGS) entry which is preliminary data.</text>
</comment>
<evidence type="ECO:0000313" key="5">
    <source>
        <dbReference type="Proteomes" id="UP001556367"/>
    </source>
</evidence>